<protein>
    <submittedName>
        <fullName evidence="3">Uncharacterized protein</fullName>
    </submittedName>
</protein>
<dbReference type="RefSeq" id="WP_205292821.1">
    <property type="nucleotide sequence ID" value="NZ_CP074406.1"/>
</dbReference>
<organism evidence="3 4">
    <name type="scientific">Nocardioides faecalis</name>
    <dbReference type="NCBI Taxonomy" id="2803858"/>
    <lineage>
        <taxon>Bacteria</taxon>
        <taxon>Bacillati</taxon>
        <taxon>Actinomycetota</taxon>
        <taxon>Actinomycetes</taxon>
        <taxon>Propionibacteriales</taxon>
        <taxon>Nocardioidaceae</taxon>
        <taxon>Nocardioides</taxon>
    </lineage>
</organism>
<evidence type="ECO:0000313" key="3">
    <source>
        <dbReference type="EMBL" id="MBM9461501.1"/>
    </source>
</evidence>
<evidence type="ECO:0000256" key="1">
    <source>
        <dbReference type="SAM" id="MobiDB-lite"/>
    </source>
</evidence>
<keyword evidence="2" id="KW-0812">Transmembrane</keyword>
<accession>A0A939BWW9</accession>
<name>A0A939BWW9_9ACTN</name>
<comment type="caution">
    <text evidence="3">The sequence shown here is derived from an EMBL/GenBank/DDBJ whole genome shotgun (WGS) entry which is preliminary data.</text>
</comment>
<dbReference type="AlphaFoldDB" id="A0A939BWW9"/>
<gene>
    <name evidence="3" type="ORF">JK386_16475</name>
</gene>
<feature type="compositionally biased region" description="Basic and acidic residues" evidence="1">
    <location>
        <begin position="41"/>
        <end position="64"/>
    </location>
</feature>
<feature type="transmembrane region" description="Helical" evidence="2">
    <location>
        <begin position="15"/>
        <end position="34"/>
    </location>
</feature>
<dbReference type="Proteomes" id="UP000663791">
    <property type="component" value="Unassembled WGS sequence"/>
</dbReference>
<evidence type="ECO:0000313" key="4">
    <source>
        <dbReference type="Proteomes" id="UP000663791"/>
    </source>
</evidence>
<dbReference type="EMBL" id="JAERTX010000018">
    <property type="protein sequence ID" value="MBM9461501.1"/>
    <property type="molecule type" value="Genomic_DNA"/>
</dbReference>
<sequence length="73" mass="7730">MIPLHLGSLHPYEQALTFGLAFGPFLVLAVVIAVRRRADAAREAAAEHEEHHVPEGPAAERAHSADSPGPDAS</sequence>
<keyword evidence="2" id="KW-1133">Transmembrane helix</keyword>
<reference evidence="3" key="1">
    <citation type="submission" date="2021-01" db="EMBL/GenBank/DDBJ databases">
        <title>Novel species in genus Nocardioides.</title>
        <authorList>
            <person name="Zhang G."/>
        </authorList>
    </citation>
    <scope>NUCLEOTIDE SEQUENCE</scope>
    <source>
        <strain evidence="3">Zg-536</strain>
    </source>
</reference>
<keyword evidence="4" id="KW-1185">Reference proteome</keyword>
<evidence type="ECO:0000256" key="2">
    <source>
        <dbReference type="SAM" id="Phobius"/>
    </source>
</evidence>
<proteinExistence type="predicted"/>
<keyword evidence="2" id="KW-0472">Membrane</keyword>
<feature type="region of interest" description="Disordered" evidence="1">
    <location>
        <begin position="41"/>
        <end position="73"/>
    </location>
</feature>